<accession>A0A194XMK4</accession>
<keyword evidence="1" id="KW-0472">Membrane</keyword>
<dbReference type="PANTHER" id="PTHR35043">
    <property type="entry name" value="TRANSCRIPTION FACTOR DOMAIN-CONTAINING PROTEIN"/>
    <property type="match status" value="1"/>
</dbReference>
<keyword evidence="1" id="KW-1133">Transmembrane helix</keyword>
<dbReference type="PANTHER" id="PTHR35043:SF7">
    <property type="entry name" value="TRANSCRIPTION FACTOR DOMAIN-CONTAINING PROTEIN"/>
    <property type="match status" value="1"/>
</dbReference>
<keyword evidence="1" id="KW-0812">Transmembrane</keyword>
<dbReference type="GeneID" id="28818063"/>
<organism evidence="2 3">
    <name type="scientific">Mollisia scopiformis</name>
    <name type="common">Conifer needle endophyte fungus</name>
    <name type="synonym">Phialocephala scopiformis</name>
    <dbReference type="NCBI Taxonomy" id="149040"/>
    <lineage>
        <taxon>Eukaryota</taxon>
        <taxon>Fungi</taxon>
        <taxon>Dikarya</taxon>
        <taxon>Ascomycota</taxon>
        <taxon>Pezizomycotina</taxon>
        <taxon>Leotiomycetes</taxon>
        <taxon>Helotiales</taxon>
        <taxon>Mollisiaceae</taxon>
        <taxon>Mollisia</taxon>
    </lineage>
</organism>
<evidence type="ECO:0000313" key="3">
    <source>
        <dbReference type="Proteomes" id="UP000070700"/>
    </source>
</evidence>
<proteinExistence type="predicted"/>
<dbReference type="RefSeq" id="XP_018075679.1">
    <property type="nucleotide sequence ID" value="XM_018208337.2"/>
</dbReference>
<dbReference type="OrthoDB" id="3549551at2759"/>
<evidence type="ECO:0000256" key="1">
    <source>
        <dbReference type="SAM" id="Phobius"/>
    </source>
</evidence>
<feature type="non-terminal residue" evidence="2">
    <location>
        <position position="505"/>
    </location>
</feature>
<evidence type="ECO:0000313" key="2">
    <source>
        <dbReference type="EMBL" id="KUJ21324.1"/>
    </source>
</evidence>
<feature type="transmembrane region" description="Helical" evidence="1">
    <location>
        <begin position="378"/>
        <end position="399"/>
    </location>
</feature>
<gene>
    <name evidence="2" type="ORF">LY89DRAFT_553621</name>
</gene>
<dbReference type="STRING" id="149040.A0A194XMK4"/>
<sequence>FTPNCTLPPPGSNYVAGLNVRSTTGILWNCLSIIILCTWNIQHLNVPPIQDSPHGLEKIWRPIWESRVKVKWMIITILVPEFLVGKALGEMLSARQSVKDMQLSMSGSETILHAQPVRVPKVPWGMVHGYMANMGYFVLDWEMGIEEEHEIEGTSRKSNEIEDNKTFPLPSRDIDDQDLEYLALQNLYRLESTSRRSRSEIQTGPDEQWQMDRFWALDARQWNLIFKYNVATPPKLPVSHLERLDKGGTLVKILAVLQVSYLILQLIVRKVHGLPSAQLEIAALAFSASSIITYLLYLKRPQGIETIYTVRADPGPIDYYASSRLKDIVEDGPRYLWQGKRNIPEFDPTLGPAPIPNDSSHWTMGLPGRALYGGNDELLLLAFGALVGGTVFGGLHCLAWNFHFPTETERLVWRICSVMTSCLPLLFLFPVALWMKLNPAALPGYERERASSTAKFLVGALILVLFVGPYILARLFLMVEIFRSLCFLPSEAFFETWSGNFPHLG</sequence>
<reference evidence="2 3" key="1">
    <citation type="submission" date="2015-10" db="EMBL/GenBank/DDBJ databases">
        <title>Full genome of DAOMC 229536 Phialocephala scopiformis, a fungal endophyte of spruce producing the potent anti-insectan compound rugulosin.</title>
        <authorList>
            <consortium name="DOE Joint Genome Institute"/>
            <person name="Walker A.K."/>
            <person name="Frasz S.L."/>
            <person name="Seifert K.A."/>
            <person name="Miller J.D."/>
            <person name="Mondo S.J."/>
            <person name="Labutti K."/>
            <person name="Lipzen A."/>
            <person name="Dockter R."/>
            <person name="Kennedy M."/>
            <person name="Grigoriev I.V."/>
            <person name="Spatafora J.W."/>
        </authorList>
    </citation>
    <scope>NUCLEOTIDE SEQUENCE [LARGE SCALE GENOMIC DNA]</scope>
    <source>
        <strain evidence="2 3">CBS 120377</strain>
    </source>
</reference>
<name>A0A194XMK4_MOLSC</name>
<keyword evidence="3" id="KW-1185">Reference proteome</keyword>
<dbReference type="EMBL" id="KQ947408">
    <property type="protein sequence ID" value="KUJ21324.1"/>
    <property type="molecule type" value="Genomic_DNA"/>
</dbReference>
<feature type="non-terminal residue" evidence="2">
    <location>
        <position position="1"/>
    </location>
</feature>
<dbReference type="InParanoid" id="A0A194XMK4"/>
<protein>
    <submittedName>
        <fullName evidence="2">Uncharacterized protein</fullName>
    </submittedName>
</protein>
<dbReference type="KEGG" id="psco:LY89DRAFT_553621"/>
<feature type="transmembrane region" description="Helical" evidence="1">
    <location>
        <begin position="411"/>
        <end position="434"/>
    </location>
</feature>
<dbReference type="Proteomes" id="UP000070700">
    <property type="component" value="Unassembled WGS sequence"/>
</dbReference>
<dbReference type="AlphaFoldDB" id="A0A194XMK4"/>
<feature type="transmembrane region" description="Helical" evidence="1">
    <location>
        <begin position="454"/>
        <end position="477"/>
    </location>
</feature>
<feature type="transmembrane region" description="Helical" evidence="1">
    <location>
        <begin position="279"/>
        <end position="297"/>
    </location>
</feature>